<evidence type="ECO:0000313" key="2">
    <source>
        <dbReference type="Proteomes" id="UP000438182"/>
    </source>
</evidence>
<dbReference type="Proteomes" id="UP000438182">
    <property type="component" value="Unassembled WGS sequence"/>
</dbReference>
<evidence type="ECO:0000313" key="1">
    <source>
        <dbReference type="EMBL" id="MWB98174.1"/>
    </source>
</evidence>
<protein>
    <submittedName>
        <fullName evidence="1">Uncharacterized protein</fullName>
    </submittedName>
</protein>
<gene>
    <name evidence="1" type="ORF">GB864_06380</name>
</gene>
<organism evidence="1 2">
    <name type="scientific">Agromyces seonyuensis</name>
    <dbReference type="NCBI Taxonomy" id="2662446"/>
    <lineage>
        <taxon>Bacteria</taxon>
        <taxon>Bacillati</taxon>
        <taxon>Actinomycetota</taxon>
        <taxon>Actinomycetes</taxon>
        <taxon>Micrococcales</taxon>
        <taxon>Microbacteriaceae</taxon>
        <taxon>Agromyces</taxon>
    </lineage>
</organism>
<proteinExistence type="predicted"/>
<comment type="caution">
    <text evidence="1">The sequence shown here is derived from an EMBL/GenBank/DDBJ whole genome shotgun (WGS) entry which is preliminary data.</text>
</comment>
<name>A0A6I4P4F2_9MICO</name>
<sequence length="374" mass="37491">AASVAAALALVGTAGYGVGAASGGGSSTGQLAADSGRSTEELAIEPGIAADAGAGANGAALDSRSSLVYPGGSGRNAFHASGLSTETGSAVAYGYDARSAATAENVAALAAALGMSGTPTLENGSWMLGSYDGTAPVLSVSLDGTTSFSYTDPALNPWCATVDASGVCTQEAAGDLPAEDTAIAAMRDVIAASGQDADAFEYTSTVYDGAVSRSVQAWPLLDGERLQQAWYLEYATGGVYSVNGSLAPLVGLGDYPIVSEQAAFERLSDPRFGASMSIMPADGPVALDMGVAEREAASSEIWTPPTEAPATPEAGSALSWAVNDVEIVSARLGLGSQWQSDGSVLVVPTYYFTDAAGAEWSMIAVADSQLDFAG</sequence>
<accession>A0A6I4P4F2</accession>
<reference evidence="1 2" key="1">
    <citation type="submission" date="2019-12" db="EMBL/GenBank/DDBJ databases">
        <authorList>
            <person name="Kim Y.S."/>
        </authorList>
    </citation>
    <scope>NUCLEOTIDE SEQUENCE [LARGE SCALE GENOMIC DNA]</scope>
    <source>
        <strain evidence="1 2">MMS17-SY077</strain>
    </source>
</reference>
<keyword evidence="2" id="KW-1185">Reference proteome</keyword>
<dbReference type="AlphaFoldDB" id="A0A6I4P4F2"/>
<dbReference type="RefSeq" id="WP_160423514.1">
    <property type="nucleotide sequence ID" value="NZ_WSTA01000020.1"/>
</dbReference>
<dbReference type="EMBL" id="WSTA01000020">
    <property type="protein sequence ID" value="MWB98174.1"/>
    <property type="molecule type" value="Genomic_DNA"/>
</dbReference>
<feature type="non-terminal residue" evidence="1">
    <location>
        <position position="1"/>
    </location>
</feature>